<dbReference type="Pfam" id="PF00498">
    <property type="entry name" value="FHA"/>
    <property type="match status" value="1"/>
</dbReference>
<organism evidence="3">
    <name type="scientific">Candidatus Enterococcus clewellii</name>
    <dbReference type="NCBI Taxonomy" id="1834193"/>
    <lineage>
        <taxon>Bacteria</taxon>
        <taxon>Bacillati</taxon>
        <taxon>Bacillota</taxon>
        <taxon>Bacilli</taxon>
        <taxon>Lactobacillales</taxon>
        <taxon>Enterococcaceae</taxon>
        <taxon>Enterococcus</taxon>
    </lineage>
</organism>
<dbReference type="InterPro" id="IPR000253">
    <property type="entry name" value="FHA_dom"/>
</dbReference>
<dbReference type="Gene3D" id="2.60.200.20">
    <property type="match status" value="1"/>
</dbReference>
<reference evidence="3" key="1">
    <citation type="submission" date="2017-05" db="EMBL/GenBank/DDBJ databases">
        <title>The Genome Sequence of Enterococcus sp. 9E7_DIV0242.</title>
        <authorList>
            <consortium name="The Broad Institute Genomics Platform"/>
            <consortium name="The Broad Institute Genomic Center for Infectious Diseases"/>
            <person name="Earl A."/>
            <person name="Manson A."/>
            <person name="Schwartman J."/>
            <person name="Gilmore M."/>
            <person name="Abouelleil A."/>
            <person name="Cao P."/>
            <person name="Chapman S."/>
            <person name="Cusick C."/>
            <person name="Shea T."/>
            <person name="Young S."/>
            <person name="Neafsey D."/>
            <person name="Nusbaum C."/>
            <person name="Birren B."/>
        </authorList>
    </citation>
    <scope>NUCLEOTIDE SEQUENCE [LARGE SCALE GENOMIC DNA]</scope>
    <source>
        <strain evidence="3">9E7_DIV0242</strain>
    </source>
</reference>
<comment type="caution">
    <text evidence="3">The sequence shown here is derived from an EMBL/GenBank/DDBJ whole genome shotgun (WGS) entry which is preliminary data.</text>
</comment>
<feature type="transmembrane region" description="Helical" evidence="1">
    <location>
        <begin position="7"/>
        <end position="27"/>
    </location>
</feature>
<gene>
    <name evidence="3" type="ORF">A5888_000855</name>
</gene>
<dbReference type="PROSITE" id="PS51257">
    <property type="entry name" value="PROKAR_LIPOPROTEIN"/>
    <property type="match status" value="1"/>
</dbReference>
<evidence type="ECO:0000256" key="1">
    <source>
        <dbReference type="SAM" id="Phobius"/>
    </source>
</evidence>
<keyword evidence="1" id="KW-1133">Transmembrane helix</keyword>
<dbReference type="InterPro" id="IPR008984">
    <property type="entry name" value="SMAD_FHA_dom_sf"/>
</dbReference>
<sequence length="176" mass="20290">MRQKQVVILEISILLLLSAACFIAFYYKYPSWTVFSLLGCTVFAIILFIYWYGFKNRKLFPKRAAVNHLMLVNDAGEVKKNWHIAGEQSLVIGKTYKNQSVDIDLGETEYAVLIAREHAIMNLVEGEWYLEDLGSRNGTGVKSEIEADIYKFNKRTKKNGVGENGWIDSLWKWAHF</sequence>
<accession>A0A242KCZ5</accession>
<dbReference type="OrthoDB" id="2473431at2"/>
<dbReference type="AlphaFoldDB" id="A0A242KCZ5"/>
<dbReference type="SUPFAM" id="SSF49879">
    <property type="entry name" value="SMAD/FHA domain"/>
    <property type="match status" value="1"/>
</dbReference>
<feature type="domain" description="FHA" evidence="2">
    <location>
        <begin position="90"/>
        <end position="146"/>
    </location>
</feature>
<protein>
    <recommendedName>
        <fullName evidence="2">FHA domain-containing protein</fullName>
    </recommendedName>
</protein>
<proteinExistence type="predicted"/>
<dbReference type="CDD" id="cd00060">
    <property type="entry name" value="FHA"/>
    <property type="match status" value="1"/>
</dbReference>
<dbReference type="EMBL" id="NGMM01000001">
    <property type="protein sequence ID" value="OTP19041.1"/>
    <property type="molecule type" value="Genomic_DNA"/>
</dbReference>
<evidence type="ECO:0000313" key="3">
    <source>
        <dbReference type="EMBL" id="OTP19041.1"/>
    </source>
</evidence>
<keyword evidence="1" id="KW-0812">Transmembrane</keyword>
<name>A0A242KCZ5_9ENTE</name>
<feature type="transmembrane region" description="Helical" evidence="1">
    <location>
        <begin position="33"/>
        <end position="53"/>
    </location>
</feature>
<keyword evidence="1" id="KW-0472">Membrane</keyword>
<dbReference type="PROSITE" id="PS50006">
    <property type="entry name" value="FHA_DOMAIN"/>
    <property type="match status" value="1"/>
</dbReference>
<evidence type="ECO:0000259" key="2">
    <source>
        <dbReference type="PROSITE" id="PS50006"/>
    </source>
</evidence>